<dbReference type="EMBL" id="FUKJ01000068">
    <property type="protein sequence ID" value="SJM90330.1"/>
    <property type="molecule type" value="Genomic_DNA"/>
</dbReference>
<keyword evidence="1" id="KW-0812">Transmembrane</keyword>
<keyword evidence="3" id="KW-1185">Reference proteome</keyword>
<dbReference type="AlphaFoldDB" id="A0A1R4H2Q0"/>
<evidence type="ECO:0000313" key="3">
    <source>
        <dbReference type="Proteomes" id="UP000195442"/>
    </source>
</evidence>
<evidence type="ECO:0000256" key="1">
    <source>
        <dbReference type="SAM" id="Phobius"/>
    </source>
</evidence>
<accession>A0A1R4H2Q0</accession>
<name>A0A1R4H2Q0_9GAMM</name>
<gene>
    <name evidence="2" type="ORF">CRENPOLYSF2_160010</name>
</gene>
<organism evidence="2 3">
    <name type="scientific">Crenothrix polyspora</name>
    <dbReference type="NCBI Taxonomy" id="360316"/>
    <lineage>
        <taxon>Bacteria</taxon>
        <taxon>Pseudomonadati</taxon>
        <taxon>Pseudomonadota</taxon>
        <taxon>Gammaproteobacteria</taxon>
        <taxon>Methylococcales</taxon>
        <taxon>Crenotrichaceae</taxon>
        <taxon>Crenothrix</taxon>
    </lineage>
</organism>
<keyword evidence="1" id="KW-0472">Membrane</keyword>
<reference evidence="3" key="1">
    <citation type="submission" date="2017-02" db="EMBL/GenBank/DDBJ databases">
        <authorList>
            <person name="Daims H."/>
        </authorList>
    </citation>
    <scope>NUCLEOTIDE SEQUENCE [LARGE SCALE GENOMIC DNA]</scope>
</reference>
<evidence type="ECO:0000313" key="2">
    <source>
        <dbReference type="EMBL" id="SJM90330.1"/>
    </source>
</evidence>
<proteinExistence type="predicted"/>
<feature type="transmembrane region" description="Helical" evidence="1">
    <location>
        <begin position="21"/>
        <end position="38"/>
    </location>
</feature>
<sequence length="40" mass="4396">MCKTSNANNTIKQTVSLGKKETLFIVALGLLILYNTLINN</sequence>
<dbReference type="Proteomes" id="UP000195442">
    <property type="component" value="Unassembled WGS sequence"/>
</dbReference>
<protein>
    <submittedName>
        <fullName evidence="2">Uncharacterized protein</fullName>
    </submittedName>
</protein>
<keyword evidence="1" id="KW-1133">Transmembrane helix</keyword>